<evidence type="ECO:0000313" key="2">
    <source>
        <dbReference type="EMBL" id="CEK65399.1"/>
    </source>
</evidence>
<name>A0A0B6Z9X5_9EUPU</name>
<feature type="non-terminal residue" evidence="2">
    <location>
        <position position="1"/>
    </location>
</feature>
<proteinExistence type="predicted"/>
<feature type="non-terminal residue" evidence="2">
    <location>
        <position position="112"/>
    </location>
</feature>
<feature type="compositionally biased region" description="Low complexity" evidence="1">
    <location>
        <begin position="50"/>
        <end position="61"/>
    </location>
</feature>
<sequence>KFLTALDHSISSDSSGGYYSLDSKHQPSVATTNHCKPKNISQIDMKQKKSLLGSSKSTSNSERLLGYSQTTASHSMSCLNNVNLLLVPPYSSPTQSLSSWRIEEHDNLTTDS</sequence>
<feature type="region of interest" description="Disordered" evidence="1">
    <location>
        <begin position="1"/>
        <end position="63"/>
    </location>
</feature>
<evidence type="ECO:0000256" key="1">
    <source>
        <dbReference type="SAM" id="MobiDB-lite"/>
    </source>
</evidence>
<organism evidence="2">
    <name type="scientific">Arion vulgaris</name>
    <dbReference type="NCBI Taxonomy" id="1028688"/>
    <lineage>
        <taxon>Eukaryota</taxon>
        <taxon>Metazoa</taxon>
        <taxon>Spiralia</taxon>
        <taxon>Lophotrochozoa</taxon>
        <taxon>Mollusca</taxon>
        <taxon>Gastropoda</taxon>
        <taxon>Heterobranchia</taxon>
        <taxon>Euthyneura</taxon>
        <taxon>Panpulmonata</taxon>
        <taxon>Eupulmonata</taxon>
        <taxon>Stylommatophora</taxon>
        <taxon>Helicina</taxon>
        <taxon>Arionoidea</taxon>
        <taxon>Arionidae</taxon>
        <taxon>Arion</taxon>
    </lineage>
</organism>
<protein>
    <submittedName>
        <fullName evidence="2">Uncharacterized protein</fullName>
    </submittedName>
</protein>
<feature type="compositionally biased region" description="Polar residues" evidence="1">
    <location>
        <begin position="26"/>
        <end position="44"/>
    </location>
</feature>
<feature type="region of interest" description="Disordered" evidence="1">
    <location>
        <begin position="91"/>
        <end position="112"/>
    </location>
</feature>
<accession>A0A0B6Z9X5</accession>
<reference evidence="2" key="1">
    <citation type="submission" date="2014-12" db="EMBL/GenBank/DDBJ databases">
        <title>Insight into the proteome of Arion vulgaris.</title>
        <authorList>
            <person name="Aradska J."/>
            <person name="Bulat T."/>
            <person name="Smidak R."/>
            <person name="Sarate P."/>
            <person name="Gangsoo J."/>
            <person name="Sialana F."/>
            <person name="Bilban M."/>
            <person name="Lubec G."/>
        </authorList>
    </citation>
    <scope>NUCLEOTIDE SEQUENCE</scope>
    <source>
        <tissue evidence="2">Skin</tissue>
    </source>
</reference>
<feature type="compositionally biased region" description="Basic and acidic residues" evidence="1">
    <location>
        <begin position="101"/>
        <end position="112"/>
    </location>
</feature>
<dbReference type="EMBL" id="HACG01018534">
    <property type="protein sequence ID" value="CEK65399.1"/>
    <property type="molecule type" value="Transcribed_RNA"/>
</dbReference>
<gene>
    <name evidence="2" type="primary">ORF54897</name>
</gene>
<dbReference type="AlphaFoldDB" id="A0A0B6Z9X5"/>
<feature type="compositionally biased region" description="Low complexity" evidence="1">
    <location>
        <begin position="9"/>
        <end position="21"/>
    </location>
</feature>